<accession>A0A9X3YZJ9</accession>
<comment type="caution">
    <text evidence="2">The sequence shown here is derived from an EMBL/GenBank/DDBJ whole genome shotgun (WGS) entry which is preliminary data.</text>
</comment>
<dbReference type="NCBIfam" id="TIGR02742">
    <property type="entry name" value="TrbC_Ftype"/>
    <property type="match status" value="1"/>
</dbReference>
<gene>
    <name evidence="2" type="primary">trbC</name>
    <name evidence="2" type="ORF">NY667_04890</name>
</gene>
<evidence type="ECO:0000256" key="1">
    <source>
        <dbReference type="SAM" id="MobiDB-lite"/>
    </source>
</evidence>
<evidence type="ECO:0000313" key="2">
    <source>
        <dbReference type="EMBL" id="MDC8637159.1"/>
    </source>
</evidence>
<dbReference type="AlphaFoldDB" id="A0A9X3YZJ9"/>
<dbReference type="Pfam" id="PF09673">
    <property type="entry name" value="TrbC_Ftype"/>
    <property type="match status" value="1"/>
</dbReference>
<feature type="region of interest" description="Disordered" evidence="1">
    <location>
        <begin position="1"/>
        <end position="24"/>
    </location>
</feature>
<reference evidence="2" key="1">
    <citation type="journal article" date="2022" name="Phytopathology">
        <title>Whole genome sequencing-based tracing of a 2022 introduction and outbreak of Xanthomonas hortorum pv. pelargonii.</title>
        <authorList>
            <person name="Iruegas Bocardo F."/>
            <person name="Weisberg A.J."/>
            <person name="Riutta E.R."/>
            <person name="Kilday K.B."/>
            <person name="Bonkowski J.C."/>
            <person name="Creswell T.C."/>
            <person name="Daughtrey M."/>
            <person name="Rane K.K."/>
            <person name="Grunwald N.J."/>
            <person name="Chang J.H."/>
            <person name="Putnam M."/>
        </authorList>
    </citation>
    <scope>NUCLEOTIDE SEQUENCE</scope>
    <source>
        <strain evidence="2">22-338</strain>
    </source>
</reference>
<protein>
    <submittedName>
        <fullName evidence="2">Type-F conjugative transfer system pilin assembly protein TrbC</fullName>
    </submittedName>
</protein>
<dbReference type="InterPro" id="IPR019106">
    <property type="entry name" value="T4SS_TrbC"/>
</dbReference>
<dbReference type="Proteomes" id="UP001140230">
    <property type="component" value="Unassembled WGS sequence"/>
</dbReference>
<evidence type="ECO:0000313" key="3">
    <source>
        <dbReference type="Proteomes" id="UP001140230"/>
    </source>
</evidence>
<proteinExistence type="predicted"/>
<reference evidence="2" key="2">
    <citation type="submission" date="2022-08" db="EMBL/GenBank/DDBJ databases">
        <authorList>
            <person name="Iruegas-Bocardo F."/>
            <person name="Weisberg A.J."/>
            <person name="Riutta E.R."/>
            <person name="Kilday K."/>
            <person name="Bonkowski J.C."/>
            <person name="Creswell T."/>
            <person name="Daughtrey M.L."/>
            <person name="Rane K."/>
            <person name="Grunwald N.J."/>
            <person name="Chang J.H."/>
            <person name="Putnam M.L."/>
        </authorList>
    </citation>
    <scope>NUCLEOTIDE SEQUENCE</scope>
    <source>
        <strain evidence="2">22-338</strain>
    </source>
</reference>
<sequence>MRRPEAATPGVAPPANPQVLHGEPGGRAISGWRRFAAALALVSNGVLSALAHAQQPIVTEADVERARRDQPTITDEDIERARARYGQLPVEMPAASPRAPNLDALPVPLQDSAIDLGAVAEGYRLQAPVPAGLDEGPVLYLFVSLSMPEPALRRIIAQAAQARATVLIRGMSGGSLRQTAARLQALIGPHPVSIQIDPRPFEQFDIQRVPAFVLARPSANADCAGGSCPSGAAFVRATGDVSLDYALAHVQRTAPAWGPAAGMYLRRLEGRE</sequence>
<dbReference type="EMBL" id="JANWTP010000009">
    <property type="protein sequence ID" value="MDC8637159.1"/>
    <property type="molecule type" value="Genomic_DNA"/>
</dbReference>
<organism evidence="2 3">
    <name type="scientific">Xanthomonas hortorum pv. hederae</name>
    <dbReference type="NCBI Taxonomy" id="453603"/>
    <lineage>
        <taxon>Bacteria</taxon>
        <taxon>Pseudomonadati</taxon>
        <taxon>Pseudomonadota</taxon>
        <taxon>Gammaproteobacteria</taxon>
        <taxon>Lysobacterales</taxon>
        <taxon>Lysobacteraceae</taxon>
        <taxon>Xanthomonas</taxon>
    </lineage>
</organism>
<name>A0A9X3YZJ9_9XANT</name>
<dbReference type="RefSeq" id="WP_211317291.1">
    <property type="nucleotide sequence ID" value="NZ_CP168173.1"/>
</dbReference>
<dbReference type="InterPro" id="IPR014113">
    <property type="entry name" value="T4SS_TrbC_subgr"/>
</dbReference>